<feature type="region of interest" description="Disordered" evidence="1">
    <location>
        <begin position="46"/>
        <end position="81"/>
    </location>
</feature>
<name>A0AAE0HWQ8_9PEZI</name>
<protein>
    <submittedName>
        <fullName evidence="3">Uncharacterized protein</fullName>
    </submittedName>
</protein>
<proteinExistence type="predicted"/>
<evidence type="ECO:0000256" key="1">
    <source>
        <dbReference type="SAM" id="MobiDB-lite"/>
    </source>
</evidence>
<organism evidence="3 4">
    <name type="scientific">Apodospora peruviana</name>
    <dbReference type="NCBI Taxonomy" id="516989"/>
    <lineage>
        <taxon>Eukaryota</taxon>
        <taxon>Fungi</taxon>
        <taxon>Dikarya</taxon>
        <taxon>Ascomycota</taxon>
        <taxon>Pezizomycotina</taxon>
        <taxon>Sordariomycetes</taxon>
        <taxon>Sordariomycetidae</taxon>
        <taxon>Sordariales</taxon>
        <taxon>Lasiosphaeriaceae</taxon>
        <taxon>Apodospora</taxon>
    </lineage>
</organism>
<gene>
    <name evidence="3" type="ORF">B0H66DRAFT_630612</name>
</gene>
<accession>A0AAE0HWQ8</accession>
<reference evidence="3" key="1">
    <citation type="journal article" date="2023" name="Mol. Phylogenet. Evol.">
        <title>Genome-scale phylogeny and comparative genomics of the fungal order Sordariales.</title>
        <authorList>
            <person name="Hensen N."/>
            <person name="Bonometti L."/>
            <person name="Westerberg I."/>
            <person name="Brannstrom I.O."/>
            <person name="Guillou S."/>
            <person name="Cros-Aarteil S."/>
            <person name="Calhoun S."/>
            <person name="Haridas S."/>
            <person name="Kuo A."/>
            <person name="Mondo S."/>
            <person name="Pangilinan J."/>
            <person name="Riley R."/>
            <person name="LaButti K."/>
            <person name="Andreopoulos B."/>
            <person name="Lipzen A."/>
            <person name="Chen C."/>
            <person name="Yan M."/>
            <person name="Daum C."/>
            <person name="Ng V."/>
            <person name="Clum A."/>
            <person name="Steindorff A."/>
            <person name="Ohm R.A."/>
            <person name="Martin F."/>
            <person name="Silar P."/>
            <person name="Natvig D.O."/>
            <person name="Lalanne C."/>
            <person name="Gautier V."/>
            <person name="Ament-Velasquez S.L."/>
            <person name="Kruys A."/>
            <person name="Hutchinson M.I."/>
            <person name="Powell A.J."/>
            <person name="Barry K."/>
            <person name="Miller A.N."/>
            <person name="Grigoriev I.V."/>
            <person name="Debuchy R."/>
            <person name="Gladieux P."/>
            <person name="Hiltunen Thoren M."/>
            <person name="Johannesson H."/>
        </authorList>
    </citation>
    <scope>NUCLEOTIDE SEQUENCE</scope>
    <source>
        <strain evidence="3">CBS 118394</strain>
    </source>
</reference>
<keyword evidence="2" id="KW-0472">Membrane</keyword>
<keyword evidence="2" id="KW-0812">Transmembrane</keyword>
<evidence type="ECO:0000313" key="4">
    <source>
        <dbReference type="Proteomes" id="UP001283341"/>
    </source>
</evidence>
<keyword evidence="2" id="KW-1133">Transmembrane helix</keyword>
<keyword evidence="4" id="KW-1185">Reference proteome</keyword>
<feature type="transmembrane region" description="Helical" evidence="2">
    <location>
        <begin position="20"/>
        <end position="37"/>
    </location>
</feature>
<evidence type="ECO:0000256" key="2">
    <source>
        <dbReference type="SAM" id="Phobius"/>
    </source>
</evidence>
<sequence length="108" mass="12614">MYFKVDYTLILVPKFPTPSNTGHIWGIWIFLLIHLYVNDMGVRIENDESENDESENDESENDESENDESENDESENDESGQRWSCCAREVGYNNRTCRCGDLRVQARQ</sequence>
<comment type="caution">
    <text evidence="3">The sequence shown here is derived from an EMBL/GenBank/DDBJ whole genome shotgun (WGS) entry which is preliminary data.</text>
</comment>
<reference evidence="3" key="2">
    <citation type="submission" date="2023-06" db="EMBL/GenBank/DDBJ databases">
        <authorList>
            <consortium name="Lawrence Berkeley National Laboratory"/>
            <person name="Haridas S."/>
            <person name="Hensen N."/>
            <person name="Bonometti L."/>
            <person name="Westerberg I."/>
            <person name="Brannstrom I.O."/>
            <person name="Guillou S."/>
            <person name="Cros-Aarteil S."/>
            <person name="Calhoun S."/>
            <person name="Kuo A."/>
            <person name="Mondo S."/>
            <person name="Pangilinan J."/>
            <person name="Riley R."/>
            <person name="Labutti K."/>
            <person name="Andreopoulos B."/>
            <person name="Lipzen A."/>
            <person name="Chen C."/>
            <person name="Yanf M."/>
            <person name="Daum C."/>
            <person name="Ng V."/>
            <person name="Clum A."/>
            <person name="Steindorff A."/>
            <person name="Ohm R."/>
            <person name="Martin F."/>
            <person name="Silar P."/>
            <person name="Natvig D."/>
            <person name="Lalanne C."/>
            <person name="Gautier V."/>
            <person name="Ament-Velasquez S.L."/>
            <person name="Kruys A."/>
            <person name="Hutchinson M.I."/>
            <person name="Powell A.J."/>
            <person name="Barry K."/>
            <person name="Miller A.N."/>
            <person name="Grigoriev I.V."/>
            <person name="Debuchy R."/>
            <person name="Gladieux P."/>
            <person name="Thoren M.H."/>
            <person name="Johannesson H."/>
        </authorList>
    </citation>
    <scope>NUCLEOTIDE SEQUENCE</scope>
    <source>
        <strain evidence="3">CBS 118394</strain>
    </source>
</reference>
<feature type="compositionally biased region" description="Acidic residues" evidence="1">
    <location>
        <begin position="47"/>
        <end position="78"/>
    </location>
</feature>
<dbReference type="EMBL" id="JAUEDM010000007">
    <property type="protein sequence ID" value="KAK3314171.1"/>
    <property type="molecule type" value="Genomic_DNA"/>
</dbReference>
<dbReference type="AlphaFoldDB" id="A0AAE0HWQ8"/>
<dbReference type="Proteomes" id="UP001283341">
    <property type="component" value="Unassembled WGS sequence"/>
</dbReference>
<evidence type="ECO:0000313" key="3">
    <source>
        <dbReference type="EMBL" id="KAK3314171.1"/>
    </source>
</evidence>